<feature type="region of interest" description="Disordered" evidence="9">
    <location>
        <begin position="867"/>
        <end position="888"/>
    </location>
</feature>
<dbReference type="Pfam" id="PF16547">
    <property type="entry name" value="BLM10_N"/>
    <property type="match status" value="1"/>
</dbReference>
<dbReference type="Proteomes" id="UP000294003">
    <property type="component" value="Unassembled WGS sequence"/>
</dbReference>
<feature type="compositionally biased region" description="Polar residues" evidence="9">
    <location>
        <begin position="914"/>
        <end position="926"/>
    </location>
</feature>
<proteinExistence type="inferred from homology"/>
<dbReference type="InterPro" id="IPR055455">
    <property type="entry name" value="HEAT_PSME4"/>
</dbReference>
<keyword evidence="4" id="KW-0963">Cytoplasm</keyword>
<gene>
    <name evidence="14" type="ORF">DL762_001838</name>
</gene>
<evidence type="ECO:0000256" key="5">
    <source>
        <dbReference type="ARBA" id="ARBA00022737"/>
    </source>
</evidence>
<dbReference type="EMBL" id="QJNS01000033">
    <property type="protein sequence ID" value="RYO92009.1"/>
    <property type="molecule type" value="Genomic_DNA"/>
</dbReference>
<evidence type="ECO:0000256" key="3">
    <source>
        <dbReference type="ARBA" id="ARBA00005739"/>
    </source>
</evidence>
<dbReference type="Pfam" id="PF11919">
    <property type="entry name" value="PSME4_C"/>
    <property type="match status" value="1"/>
</dbReference>
<feature type="region of interest" description="Disordered" evidence="9">
    <location>
        <begin position="1846"/>
        <end position="1867"/>
    </location>
</feature>
<evidence type="ECO:0000256" key="1">
    <source>
        <dbReference type="ARBA" id="ARBA00004123"/>
    </source>
</evidence>
<feature type="domain" description="Proteasome activator Blm10 middle HEAT repeats region" evidence="11">
    <location>
        <begin position="380"/>
        <end position="907"/>
    </location>
</feature>
<evidence type="ECO:0000259" key="10">
    <source>
        <dbReference type="Pfam" id="PF11919"/>
    </source>
</evidence>
<feature type="domain" description="Proteasome activator complex subunit 4-like HEAT repeat-like" evidence="13">
    <location>
        <begin position="1368"/>
        <end position="1574"/>
    </location>
</feature>
<comment type="similarity">
    <text evidence="3">Belongs to the BLM10 family.</text>
</comment>
<feature type="domain" description="Proteasome activator Blm10 N-terminal" evidence="12">
    <location>
        <begin position="28"/>
        <end position="94"/>
    </location>
</feature>
<dbReference type="Pfam" id="PF16507">
    <property type="entry name" value="HEAT_PSME4_mid"/>
    <property type="match status" value="1"/>
</dbReference>
<feature type="region of interest" description="Disordered" evidence="9">
    <location>
        <begin position="909"/>
        <end position="961"/>
    </location>
</feature>
<evidence type="ECO:0000256" key="4">
    <source>
        <dbReference type="ARBA" id="ARBA00022490"/>
    </source>
</evidence>
<dbReference type="Pfam" id="PF23096">
    <property type="entry name" value="HEAT_PSME4"/>
    <property type="match status" value="1"/>
</dbReference>
<keyword evidence="5" id="KW-0677">Repeat</keyword>
<protein>
    <recommendedName>
        <fullName evidence="16">Proteasome activator complex subunit 4 C-terminal domain-containing protein</fullName>
    </recommendedName>
</protein>
<keyword evidence="7" id="KW-0234">DNA repair</keyword>
<dbReference type="InterPro" id="IPR035309">
    <property type="entry name" value="PSME4"/>
</dbReference>
<keyword evidence="6" id="KW-0227">DNA damage</keyword>
<dbReference type="PANTHER" id="PTHR32170">
    <property type="entry name" value="PROTEASOME ACTIVATOR COMPLEX SUBUNIT 4"/>
    <property type="match status" value="1"/>
</dbReference>
<dbReference type="PANTHER" id="PTHR32170:SF3">
    <property type="entry name" value="PROTEASOME ACTIVATOR COMPLEX SUBUNIT 4"/>
    <property type="match status" value="1"/>
</dbReference>
<dbReference type="InterPro" id="IPR032430">
    <property type="entry name" value="Blm10_mid"/>
</dbReference>
<evidence type="ECO:0000256" key="9">
    <source>
        <dbReference type="SAM" id="MobiDB-lite"/>
    </source>
</evidence>
<evidence type="ECO:0000259" key="12">
    <source>
        <dbReference type="Pfam" id="PF16547"/>
    </source>
</evidence>
<comment type="subcellular location">
    <subcellularLocation>
        <location evidence="2">Cytoplasm</location>
    </subcellularLocation>
    <subcellularLocation>
        <location evidence="1">Nucleus</location>
    </subcellularLocation>
</comment>
<evidence type="ECO:0000256" key="7">
    <source>
        <dbReference type="ARBA" id="ARBA00023204"/>
    </source>
</evidence>
<keyword evidence="15" id="KW-1185">Reference proteome</keyword>
<feature type="domain" description="Proteasome activator complex subunit 4 C-terminal" evidence="10">
    <location>
        <begin position="1877"/>
        <end position="1958"/>
    </location>
</feature>
<dbReference type="InterPro" id="IPR032372">
    <property type="entry name" value="Blm10_N"/>
</dbReference>
<keyword evidence="8" id="KW-0539">Nucleus</keyword>
<evidence type="ECO:0008006" key="16">
    <source>
        <dbReference type="Google" id="ProtNLM"/>
    </source>
</evidence>
<evidence type="ECO:0000259" key="11">
    <source>
        <dbReference type="Pfam" id="PF16507"/>
    </source>
</evidence>
<dbReference type="InterPro" id="IPR021843">
    <property type="entry name" value="PSME4_C"/>
</dbReference>
<sequence length="2080" mass="235376">MDDGGLDLSSANALSGASQFLNNTSAAETISRATTPGLPQSDDVYDNKRYRPRTFAYFKLLPYPVEEEAERDAALQGILKQLYIAVKAEDFSPGALHWTRQLQGWLALKFDMPRDLRARLAKLYFHLSMAPGLDSSTADRFSKMVSTLTRRKQCLKPQDDLILDWRPLWKEIKALVLPGETPAHHSSRRRGLKHLWKLCLQAQAYFDPSERRAMLEEILPFFSTSDLQNAFITVGVLNILMPTTPTPPTEPQSQPSDFLPTFFHLWSLMNRSKVFDTAFIDMFSRLARDFLTCRHVPFSEHGVFTREQSDLIFTAILRLTEIPVGQANSPYTSVDYSAGMGIFLEKDKKRHPISYIIARWIVNSLSPHCLDKESSVLNGLEGLMESVDTFFHPSNQGSWTNMLAQLTFYLTELFVSRWNKEQRGEQDTPLDRRINAAVKQRFVLGLRDVTFMGMFGKSNKVTGMYFGALQNLTYLEPDLMLPGALQRFYPSLQGLVEVHRTTSSLCGLQMIANVMATQKGFRAHITALLALALPGIDANDLNKTQYTLNFIQTVAYNIPFVPLTKDSNTIHDTSLAMQWVQSEMERMEREGQDVKIDYRNELSDEDEANIVRSSTAGFGEFLIALLGKVFTLLENLPDSSQLRSGSPEDNIINTLPAALTPMFASLSPELFDIAVEKLATFVSTHVVHQARDAMAWICNALCKVNPEKTLKVFIPMLIVNIRNEIDYNGAASDRSSGTEILPRDRALVWHVSILSMCTVLVGSEVLKYKKDLFDIAEYMQEKCRGLPAIHISNYVHHLLLNLTHTYPVDNALYEPSVFERGLDVDDWGKTTAPGDLTIRWHRPLPEEIQFAVELFESQAGGAMRRLESLMSDEPPVSRKGKNKEWSDEVSRQLTQLRLVISGMATLFDPKRASGETNGHVNGNNNKLDTEGDETMQDGEDDDDDNDPLAEVGEDDETKPQFKYQSGYLLTPSSQLYNRIHDLRDDIGRMLSQTHSFLNAHQEDDVSCFTSLYSTYRTWITDVGFERSAHPLERLVRLYKADIGPFKISGLRKQYPRPLLIKRADAYQQQRVKHNATIRRKSELDKRLLLDLAESSVSSYADVRRVAQGAQDASVKVLIGGRPLVIPVILERFRRALDENDHDRIKGAMYTLLFTTLIKTLIRDWRFAPDAMRLYIKTAGVDKTSIQNLGATAIYPLIEFGKRFELLVLKDEEAIDLIKPSEDCSRVIETRHEFILERRKKVEAKKAALGLELIELAKGSHWKTASRCAIFATNLCVRFNHIAPPSFIELVAKGTNDPHPGLRASYASAFSGIFQAVDQRAVYNHSYRDYLEENERDANKLVIPIPKADAEFTEKFLDDFTHPESAEYYIDTDYPGWLVWGKQFHATRSKPRPFNEYDQVERAARKQIGKILTREWLSKCFDYLKQEPRDSSSDRFRSQSVILLMHVFDLMNYGETEVKFEDVVELTKEVYGDGSDKHQHRATAEILGALMAGSADDPVEMKNRAWGFAQPMMLGIFADSLTPENLSYWITCLHFIMDSKDPRRAWDLVQSLSSFRLDMSSNAAFKESSKVQLLEFLFIDCGWHYRQEKPILDDFLTHIDHPYKSVRESIGRVIATIYRTRYHESFDNVTTLLEQNKASSSIGIRPYRASEEFAATVKDVFARLETWRHERTPGQQTPSSYTSGSKTVLSWLDNTLSSHECIQLIPFFPDPIIDQLLHMMDVKEDPELMRLAYHVYRHLPNIPFRSNEDAPFITALIRLGKGATSWHQRLRSLVNMQVIYFRRLFLTDAKQREALFDAVSDMLSDPQLEVRDVAAATLAGMIRCSPKVIRDPIISSLKSRFAKELAENPMPKRKKPLPGAVSAGSGTETPIDVTQQIVRRHAAVLGLGALIEAFPYATPPPSWMPEVLALLARRAASDPGIVGKATKTILAEFKKTRQDSWSVDQKYFSSEQLEDLEGRFTGDEDPNQPYAWRNLARRLCLSQSNFKTPQHPDHGNFGTPRKRPTTAARTHEYVIQSSTFSISSVCLRASLYRPVFGSGTALPAVRPSPPPSAQKPRTCAPAAAAAAAIAAASSPPRSAEP</sequence>
<evidence type="ECO:0000256" key="2">
    <source>
        <dbReference type="ARBA" id="ARBA00004496"/>
    </source>
</evidence>
<dbReference type="InterPro" id="IPR016024">
    <property type="entry name" value="ARM-type_fold"/>
</dbReference>
<organism evidence="14 15">
    <name type="scientific">Monosporascus cannonballus</name>
    <dbReference type="NCBI Taxonomy" id="155416"/>
    <lineage>
        <taxon>Eukaryota</taxon>
        <taxon>Fungi</taxon>
        <taxon>Dikarya</taxon>
        <taxon>Ascomycota</taxon>
        <taxon>Pezizomycotina</taxon>
        <taxon>Sordariomycetes</taxon>
        <taxon>Xylariomycetidae</taxon>
        <taxon>Xylariales</taxon>
        <taxon>Xylariales incertae sedis</taxon>
        <taxon>Monosporascus</taxon>
    </lineage>
</organism>
<comment type="caution">
    <text evidence="14">The sequence shown here is derived from an EMBL/GenBank/DDBJ whole genome shotgun (WGS) entry which is preliminary data.</text>
</comment>
<reference evidence="14 15" key="1">
    <citation type="submission" date="2018-06" db="EMBL/GenBank/DDBJ databases">
        <title>Complete Genomes of Monosporascus.</title>
        <authorList>
            <person name="Robinson A.J."/>
            <person name="Natvig D.O."/>
        </authorList>
    </citation>
    <scope>NUCLEOTIDE SEQUENCE [LARGE SCALE GENOMIC DNA]</scope>
    <source>
        <strain evidence="14 15">CBS 609.92</strain>
    </source>
</reference>
<feature type="compositionally biased region" description="Acidic residues" evidence="9">
    <location>
        <begin position="930"/>
        <end position="956"/>
    </location>
</feature>
<dbReference type="SUPFAM" id="SSF48371">
    <property type="entry name" value="ARM repeat"/>
    <property type="match status" value="1"/>
</dbReference>
<evidence type="ECO:0000313" key="14">
    <source>
        <dbReference type="EMBL" id="RYO92009.1"/>
    </source>
</evidence>
<evidence type="ECO:0000259" key="13">
    <source>
        <dbReference type="Pfam" id="PF23096"/>
    </source>
</evidence>
<evidence type="ECO:0000256" key="8">
    <source>
        <dbReference type="ARBA" id="ARBA00023242"/>
    </source>
</evidence>
<evidence type="ECO:0000256" key="6">
    <source>
        <dbReference type="ARBA" id="ARBA00022763"/>
    </source>
</evidence>
<accession>A0ABY0HFK5</accession>
<evidence type="ECO:0000313" key="15">
    <source>
        <dbReference type="Proteomes" id="UP000294003"/>
    </source>
</evidence>
<name>A0ABY0HFK5_9PEZI</name>